<accession>Q9RV95</accession>
<keyword evidence="3" id="KW-1185">Reference proteome</keyword>
<dbReference type="STRING" id="243230.DR_1134"/>
<feature type="transmembrane region" description="Helical" evidence="1">
    <location>
        <begin position="39"/>
        <end position="61"/>
    </location>
</feature>
<gene>
    <name evidence="2" type="ordered locus">DR_1134</name>
</gene>
<sequence length="66" mass="7217">MPAFTCLFWRGSTVKFCGEILWGPSFDTDAEVAHNLGSLLLSFVLFSGLAALLTPVVLVFLNGLRR</sequence>
<dbReference type="PATRIC" id="fig|243230.17.peg.1330"/>
<dbReference type="EnsemblBacteria" id="AAF10709">
    <property type="protein sequence ID" value="AAF10709"/>
    <property type="gene ID" value="DR_1134"/>
</dbReference>
<organism evidence="2 3">
    <name type="scientific">Deinococcus radiodurans (strain ATCC 13939 / DSM 20539 / JCM 16871 / CCUG 27074 / LMG 4051 / NBRC 15346 / NCIMB 9279 / VKM B-1422 / R1)</name>
    <dbReference type="NCBI Taxonomy" id="243230"/>
    <lineage>
        <taxon>Bacteria</taxon>
        <taxon>Thermotogati</taxon>
        <taxon>Deinococcota</taxon>
        <taxon>Deinococci</taxon>
        <taxon>Deinococcales</taxon>
        <taxon>Deinococcaceae</taxon>
        <taxon>Deinococcus</taxon>
    </lineage>
</organism>
<name>Q9RV95_DEIRA</name>
<dbReference type="AlphaFoldDB" id="Q9RV95"/>
<dbReference type="PIR" id="E75432">
    <property type="entry name" value="E75432"/>
</dbReference>
<evidence type="ECO:0000313" key="3">
    <source>
        <dbReference type="Proteomes" id="UP000002524"/>
    </source>
</evidence>
<dbReference type="EMBL" id="AE000513">
    <property type="protein sequence ID" value="AAF10709.1"/>
    <property type="molecule type" value="Genomic_DNA"/>
</dbReference>
<keyword evidence="1" id="KW-0812">Transmembrane</keyword>
<evidence type="ECO:0000313" key="2">
    <source>
        <dbReference type="EMBL" id="AAF10709.1"/>
    </source>
</evidence>
<keyword evidence="1" id="KW-0472">Membrane</keyword>
<dbReference type="InParanoid" id="Q9RV95"/>
<dbReference type="RefSeq" id="WP_010887777.1">
    <property type="nucleotide sequence ID" value="NC_001263.1"/>
</dbReference>
<keyword evidence="1" id="KW-1133">Transmembrane helix</keyword>
<dbReference type="KEGG" id="dra:DR_1134"/>
<proteinExistence type="predicted"/>
<dbReference type="Proteomes" id="UP000002524">
    <property type="component" value="Chromosome 1"/>
</dbReference>
<dbReference type="PaxDb" id="243230-DR_1134"/>
<evidence type="ECO:0000256" key="1">
    <source>
        <dbReference type="SAM" id="Phobius"/>
    </source>
</evidence>
<protein>
    <submittedName>
        <fullName evidence="2">Uncharacterized protein</fullName>
    </submittedName>
</protein>
<reference evidence="2 3" key="1">
    <citation type="journal article" date="1999" name="Science">
        <title>Genome sequence of the radioresistant bacterium Deinococcus radiodurans R1.</title>
        <authorList>
            <person name="White O."/>
            <person name="Eisen J.A."/>
            <person name="Heidelberg J.F."/>
            <person name="Hickey E.K."/>
            <person name="Peterson J.D."/>
            <person name="Dodson R.J."/>
            <person name="Haft D.H."/>
            <person name="Gwinn M.L."/>
            <person name="Nelson W.C."/>
            <person name="Richardson D.L."/>
            <person name="Moffat K.S."/>
            <person name="Qin H."/>
            <person name="Jiang L."/>
            <person name="Pamphile W."/>
            <person name="Crosby M."/>
            <person name="Shen M."/>
            <person name="Vamathevan J.J."/>
            <person name="Lam P."/>
            <person name="McDonald L."/>
            <person name="Utterback T."/>
            <person name="Zalewski C."/>
            <person name="Makarova K.S."/>
            <person name="Aravind L."/>
            <person name="Daly M.J."/>
            <person name="Minton K.W."/>
            <person name="Fleischmann R.D."/>
            <person name="Ketchum K.A."/>
            <person name="Nelson K.E."/>
            <person name="Salzberg S."/>
            <person name="Smith H.O."/>
            <person name="Venter J.C."/>
            <person name="Fraser C.M."/>
        </authorList>
    </citation>
    <scope>NUCLEOTIDE SEQUENCE [LARGE SCALE GENOMIC DNA]</scope>
    <source>
        <strain evidence="3">ATCC 13939 / DSM 20539 / JCM 16871 / LMG 4051 / NBRC 15346 / NCIMB 9279 / R1 / VKM B-1422</strain>
    </source>
</reference>
<dbReference type="HOGENOM" id="CLU_2823988_0_0_0"/>